<name>A0A2G5EG54_AQUCA</name>
<dbReference type="Pfam" id="PF03195">
    <property type="entry name" value="LOB"/>
    <property type="match status" value="1"/>
</dbReference>
<organism evidence="4 5">
    <name type="scientific">Aquilegia coerulea</name>
    <name type="common">Rocky mountain columbine</name>
    <dbReference type="NCBI Taxonomy" id="218851"/>
    <lineage>
        <taxon>Eukaryota</taxon>
        <taxon>Viridiplantae</taxon>
        <taxon>Streptophyta</taxon>
        <taxon>Embryophyta</taxon>
        <taxon>Tracheophyta</taxon>
        <taxon>Spermatophyta</taxon>
        <taxon>Magnoliopsida</taxon>
        <taxon>Ranunculales</taxon>
        <taxon>Ranunculaceae</taxon>
        <taxon>Thalictroideae</taxon>
        <taxon>Aquilegia</taxon>
    </lineage>
</organism>
<feature type="compositionally biased region" description="Pro residues" evidence="2">
    <location>
        <begin position="120"/>
        <end position="137"/>
    </location>
</feature>
<dbReference type="PANTHER" id="PTHR31529">
    <property type="entry name" value="LOB DOMAIN CONTAINING PROTEIN"/>
    <property type="match status" value="1"/>
</dbReference>
<feature type="region of interest" description="Disordered" evidence="2">
    <location>
        <begin position="120"/>
        <end position="147"/>
    </location>
</feature>
<sequence length="224" mass="23966">MSASSSSSGGGGGSSGGPCGACKFLRRKCLADCIFAPHFVSEQGAAVFAVVHKVFGASNVAKLLQPLPDHKRLDAVLTICFEAQARLKDPVYGCVGNIFALQQQAELQYLQSQIATMEIPMPPPPSPPPMPNAPPPSLSMSDLSSTSTMPTNLELGITFDPQMQPTWTLEQREVDFQQYGGGRNTTNNNAFNDVDDLEAMEHEIQQRRGETIGASTSSPPRPTS</sequence>
<dbReference type="GO" id="GO:0009755">
    <property type="term" value="P:hormone-mediated signaling pathway"/>
    <property type="evidence" value="ECO:0007669"/>
    <property type="project" value="TreeGrafter"/>
</dbReference>
<dbReference type="InParanoid" id="A0A2G5EG54"/>
<feature type="compositionally biased region" description="Low complexity" evidence="2">
    <location>
        <begin position="138"/>
        <end position="147"/>
    </location>
</feature>
<gene>
    <name evidence="4" type="ORF">AQUCO_00900958v1</name>
</gene>
<dbReference type="STRING" id="218851.A0A2G5EG54"/>
<dbReference type="Proteomes" id="UP000230069">
    <property type="component" value="Unassembled WGS sequence"/>
</dbReference>
<evidence type="ECO:0000256" key="1">
    <source>
        <dbReference type="ARBA" id="ARBA00005474"/>
    </source>
</evidence>
<protein>
    <recommendedName>
        <fullName evidence="3">LOB domain-containing protein</fullName>
    </recommendedName>
</protein>
<feature type="domain" description="LOB" evidence="3">
    <location>
        <begin position="17"/>
        <end position="119"/>
    </location>
</feature>
<evidence type="ECO:0000256" key="2">
    <source>
        <dbReference type="SAM" id="MobiDB-lite"/>
    </source>
</evidence>
<reference evidence="4 5" key="1">
    <citation type="submission" date="2017-09" db="EMBL/GenBank/DDBJ databases">
        <title>WGS assembly of Aquilegia coerulea Goldsmith.</title>
        <authorList>
            <person name="Hodges S."/>
            <person name="Kramer E."/>
            <person name="Nordborg M."/>
            <person name="Tomkins J."/>
            <person name="Borevitz J."/>
            <person name="Derieg N."/>
            <person name="Yan J."/>
            <person name="Mihaltcheva S."/>
            <person name="Hayes R.D."/>
            <person name="Rokhsar D."/>
        </authorList>
    </citation>
    <scope>NUCLEOTIDE SEQUENCE [LARGE SCALE GENOMIC DNA]</scope>
    <source>
        <strain evidence="5">cv. Goldsmith</strain>
    </source>
</reference>
<comment type="similarity">
    <text evidence="1">Belongs to the LOB domain-containing protein family.</text>
</comment>
<evidence type="ECO:0000313" key="4">
    <source>
        <dbReference type="EMBL" id="PIA54736.1"/>
    </source>
</evidence>
<dbReference type="OrthoDB" id="668748at2759"/>
<dbReference type="PANTHER" id="PTHR31529:SF4">
    <property type="entry name" value="LOB DOMAIN-CONTAINING PROTEIN 30"/>
    <property type="match status" value="1"/>
</dbReference>
<dbReference type="AlphaFoldDB" id="A0A2G5EG54"/>
<accession>A0A2G5EG54</accession>
<proteinExistence type="inferred from homology"/>
<dbReference type="EMBL" id="KZ305026">
    <property type="protein sequence ID" value="PIA54736.1"/>
    <property type="molecule type" value="Genomic_DNA"/>
</dbReference>
<evidence type="ECO:0000259" key="3">
    <source>
        <dbReference type="PROSITE" id="PS50891"/>
    </source>
</evidence>
<dbReference type="InterPro" id="IPR004883">
    <property type="entry name" value="LOB"/>
</dbReference>
<dbReference type="GO" id="GO:0045893">
    <property type="term" value="P:positive regulation of DNA-templated transcription"/>
    <property type="evidence" value="ECO:0007669"/>
    <property type="project" value="TreeGrafter"/>
</dbReference>
<keyword evidence="5" id="KW-1185">Reference proteome</keyword>
<feature type="compositionally biased region" description="Basic and acidic residues" evidence="2">
    <location>
        <begin position="199"/>
        <end position="210"/>
    </location>
</feature>
<feature type="region of interest" description="Disordered" evidence="2">
    <location>
        <begin position="179"/>
        <end position="224"/>
    </location>
</feature>
<evidence type="ECO:0000313" key="5">
    <source>
        <dbReference type="Proteomes" id="UP000230069"/>
    </source>
</evidence>
<dbReference type="PROSITE" id="PS50891">
    <property type="entry name" value="LOB"/>
    <property type="match status" value="1"/>
</dbReference>
<dbReference type="GO" id="GO:0005634">
    <property type="term" value="C:nucleus"/>
    <property type="evidence" value="ECO:0007669"/>
    <property type="project" value="TreeGrafter"/>
</dbReference>